<dbReference type="PROSITE" id="PS50835">
    <property type="entry name" value="IG_LIKE"/>
    <property type="match status" value="1"/>
</dbReference>
<keyword evidence="2" id="KW-0812">Transmembrane</keyword>
<name>A0A3B4GST3_9CICH</name>
<feature type="domain" description="Ig-like" evidence="4">
    <location>
        <begin position="11"/>
        <end position="106"/>
    </location>
</feature>
<reference evidence="5" key="1">
    <citation type="submission" date="2023-09" db="UniProtKB">
        <authorList>
            <consortium name="Ensembl"/>
        </authorList>
    </citation>
    <scope>IDENTIFICATION</scope>
</reference>
<dbReference type="Pfam" id="PF07686">
    <property type="entry name" value="V-set"/>
    <property type="match status" value="1"/>
</dbReference>
<dbReference type="InterPro" id="IPR007110">
    <property type="entry name" value="Ig-like_dom"/>
</dbReference>
<sequence length="213" mass="23978">MMNFTLMLLLPCIFSWISSSVAQFYTVEVQPGEEVTVKCSNFSRFHSRIFWFKMTSSPNISSISSMLTSEKVFSCDGKKFCTSSNTSVVFLKIKQVNSSDSGLYFCGEKLNDKPVIVTGTYLKVQELSDGLTNPLSIILSGLTIFLLLVIIVLVVKIWKFPTAQDDEKNPQHSENVTSDAMNYAALSFHRKANYRRPVPPREQDTNVVYAATR</sequence>
<evidence type="ECO:0000313" key="5">
    <source>
        <dbReference type="Ensembl" id="ENSPNYP00000024351.1"/>
    </source>
</evidence>
<dbReference type="InterPro" id="IPR013106">
    <property type="entry name" value="Ig_V-set"/>
</dbReference>
<dbReference type="GeneTree" id="ENSGT01140000282655"/>
<feature type="signal peptide" evidence="3">
    <location>
        <begin position="1"/>
        <end position="22"/>
    </location>
</feature>
<proteinExistence type="predicted"/>
<dbReference type="SMART" id="SM00409">
    <property type="entry name" value="IG"/>
    <property type="match status" value="1"/>
</dbReference>
<dbReference type="SUPFAM" id="SSF48726">
    <property type="entry name" value="Immunoglobulin"/>
    <property type="match status" value="1"/>
</dbReference>
<dbReference type="GO" id="GO:0019815">
    <property type="term" value="C:B cell receptor complex"/>
    <property type="evidence" value="ECO:0007669"/>
    <property type="project" value="TreeGrafter"/>
</dbReference>
<feature type="transmembrane region" description="Helical" evidence="2">
    <location>
        <begin position="137"/>
        <end position="158"/>
    </location>
</feature>
<keyword evidence="3" id="KW-0732">Signal</keyword>
<dbReference type="AlphaFoldDB" id="A0A3B4GST3"/>
<feature type="chain" id="PRO_5017229581" description="Ig-like domain-containing protein" evidence="3">
    <location>
        <begin position="23"/>
        <end position="213"/>
    </location>
</feature>
<dbReference type="GO" id="GO:0009897">
    <property type="term" value="C:external side of plasma membrane"/>
    <property type="evidence" value="ECO:0007669"/>
    <property type="project" value="TreeGrafter"/>
</dbReference>
<keyword evidence="1" id="KW-0393">Immunoglobulin domain</keyword>
<evidence type="ECO:0000256" key="2">
    <source>
        <dbReference type="SAM" id="Phobius"/>
    </source>
</evidence>
<dbReference type="Ensembl" id="ENSPNYT00000024950.1">
    <property type="protein sequence ID" value="ENSPNYP00000024351.1"/>
    <property type="gene ID" value="ENSPNYG00000018387.1"/>
</dbReference>
<protein>
    <recommendedName>
        <fullName evidence="4">Ig-like domain-containing protein</fullName>
    </recommendedName>
</protein>
<accession>A0A3B4GST3</accession>
<dbReference type="PANTHER" id="PTHR14334">
    <property type="entry name" value="B-CELL ANTIGEN RECEPTOR COMPLEX-ASSOCIATED PROTEIN"/>
    <property type="match status" value="1"/>
</dbReference>
<dbReference type="STRING" id="303518.ENSPNYP00000024351"/>
<dbReference type="Gene3D" id="2.60.40.10">
    <property type="entry name" value="Immunoglobulins"/>
    <property type="match status" value="1"/>
</dbReference>
<organism evidence="5">
    <name type="scientific">Pundamilia nyererei</name>
    <dbReference type="NCBI Taxonomy" id="303518"/>
    <lineage>
        <taxon>Eukaryota</taxon>
        <taxon>Metazoa</taxon>
        <taxon>Chordata</taxon>
        <taxon>Craniata</taxon>
        <taxon>Vertebrata</taxon>
        <taxon>Euteleostomi</taxon>
        <taxon>Actinopterygii</taxon>
        <taxon>Neopterygii</taxon>
        <taxon>Teleostei</taxon>
        <taxon>Neoteleostei</taxon>
        <taxon>Acanthomorphata</taxon>
        <taxon>Ovalentaria</taxon>
        <taxon>Cichlomorphae</taxon>
        <taxon>Cichliformes</taxon>
        <taxon>Cichlidae</taxon>
        <taxon>African cichlids</taxon>
        <taxon>Pseudocrenilabrinae</taxon>
        <taxon>Haplochromini</taxon>
        <taxon>Pundamilia</taxon>
    </lineage>
</organism>
<keyword evidence="2" id="KW-0472">Membrane</keyword>
<dbReference type="InterPro" id="IPR013783">
    <property type="entry name" value="Ig-like_fold"/>
</dbReference>
<evidence type="ECO:0000259" key="4">
    <source>
        <dbReference type="PROSITE" id="PS50835"/>
    </source>
</evidence>
<dbReference type="InterPro" id="IPR003599">
    <property type="entry name" value="Ig_sub"/>
</dbReference>
<evidence type="ECO:0000256" key="3">
    <source>
        <dbReference type="SAM" id="SignalP"/>
    </source>
</evidence>
<evidence type="ECO:0000256" key="1">
    <source>
        <dbReference type="ARBA" id="ARBA00023319"/>
    </source>
</evidence>
<dbReference type="PANTHER" id="PTHR14334:SF1">
    <property type="entry name" value="B-CELL ANTIGEN RECEPTOR COMPLEX-ASSOCIATED PROTEIN ALPHA CHAIN"/>
    <property type="match status" value="1"/>
</dbReference>
<dbReference type="InterPro" id="IPR036179">
    <property type="entry name" value="Ig-like_dom_sf"/>
</dbReference>
<dbReference type="GO" id="GO:0030183">
    <property type="term" value="P:B cell differentiation"/>
    <property type="evidence" value="ECO:0007669"/>
    <property type="project" value="TreeGrafter"/>
</dbReference>
<dbReference type="GO" id="GO:0050853">
    <property type="term" value="P:B cell receptor signaling pathway"/>
    <property type="evidence" value="ECO:0007669"/>
    <property type="project" value="TreeGrafter"/>
</dbReference>
<keyword evidence="2" id="KW-1133">Transmembrane helix</keyword>